<keyword evidence="4" id="KW-1185">Reference proteome</keyword>
<organism evidence="3 4">
    <name type="scientific">Stentor coeruleus</name>
    <dbReference type="NCBI Taxonomy" id="5963"/>
    <lineage>
        <taxon>Eukaryota</taxon>
        <taxon>Sar</taxon>
        <taxon>Alveolata</taxon>
        <taxon>Ciliophora</taxon>
        <taxon>Postciliodesmatophora</taxon>
        <taxon>Heterotrichea</taxon>
        <taxon>Heterotrichida</taxon>
        <taxon>Stentoridae</taxon>
        <taxon>Stentor</taxon>
    </lineage>
</organism>
<dbReference type="OrthoDB" id="326423at2759"/>
<proteinExistence type="predicted"/>
<gene>
    <name evidence="3" type="ORF">SteCoe_4736</name>
</gene>
<protein>
    <recommendedName>
        <fullName evidence="2">PH domain-containing protein</fullName>
    </recommendedName>
</protein>
<comment type="caution">
    <text evidence="3">The sequence shown here is derived from an EMBL/GenBank/DDBJ whole genome shotgun (WGS) entry which is preliminary data.</text>
</comment>
<evidence type="ECO:0000313" key="3">
    <source>
        <dbReference type="EMBL" id="OMJ92497.1"/>
    </source>
</evidence>
<evidence type="ECO:0000256" key="1">
    <source>
        <dbReference type="SAM" id="Coils"/>
    </source>
</evidence>
<dbReference type="PROSITE" id="PS50003">
    <property type="entry name" value="PH_DOMAIN"/>
    <property type="match status" value="1"/>
</dbReference>
<dbReference type="AlphaFoldDB" id="A0A1R2CU12"/>
<accession>A0A1R2CU12</accession>
<reference evidence="3 4" key="1">
    <citation type="submission" date="2016-11" db="EMBL/GenBank/DDBJ databases">
        <title>The macronuclear genome of Stentor coeruleus: a giant cell with tiny introns.</title>
        <authorList>
            <person name="Slabodnick M."/>
            <person name="Ruby J.G."/>
            <person name="Reiff S.B."/>
            <person name="Swart E.C."/>
            <person name="Gosai S."/>
            <person name="Prabakaran S."/>
            <person name="Witkowska E."/>
            <person name="Larue G.E."/>
            <person name="Fisher S."/>
            <person name="Freeman R.M."/>
            <person name="Gunawardena J."/>
            <person name="Chu W."/>
            <person name="Stover N.A."/>
            <person name="Gregory B.D."/>
            <person name="Nowacki M."/>
            <person name="Derisi J."/>
            <person name="Roy S.W."/>
            <person name="Marshall W.F."/>
            <person name="Sood P."/>
        </authorList>
    </citation>
    <scope>NUCLEOTIDE SEQUENCE [LARGE SCALE GENOMIC DNA]</scope>
    <source>
        <strain evidence="3">WM001</strain>
    </source>
</reference>
<dbReference type="SUPFAM" id="SSF50729">
    <property type="entry name" value="PH domain-like"/>
    <property type="match status" value="1"/>
</dbReference>
<evidence type="ECO:0000259" key="2">
    <source>
        <dbReference type="PROSITE" id="PS50003"/>
    </source>
</evidence>
<feature type="coiled-coil region" evidence="1">
    <location>
        <begin position="185"/>
        <end position="212"/>
    </location>
</feature>
<feature type="domain" description="PH" evidence="2">
    <location>
        <begin position="81"/>
        <end position="112"/>
    </location>
</feature>
<dbReference type="EMBL" id="MPUH01000060">
    <property type="protein sequence ID" value="OMJ92497.1"/>
    <property type="molecule type" value="Genomic_DNA"/>
</dbReference>
<dbReference type="Proteomes" id="UP000187209">
    <property type="component" value="Unassembled WGS sequence"/>
</dbReference>
<dbReference type="InterPro" id="IPR001849">
    <property type="entry name" value="PH_domain"/>
</dbReference>
<sequence>MSKFERRIHHRPLICNSSSYLGTIAFKDTPDAQNRRYLWIDYITKELRWSVGTVPHNPCKRISLSCIQSVTKVVSSPHIGFKLRSKSHTLIFWLSNEKEANAWISELSNLISPDENVKAKKSRTVSPFECELSEMQSLKFKIMKTLNSYIPTLQVQNIEEVPEVLKNYLDGLVSEKKEEIIPEEVKPLKEQINLLQNKIKSLEEVKAEYDKYSLLEEEFTSLKAIGSELGTKFDKIQAEKALLCRDTRLMRNELSSINVQNKQNQKQLKKSSLLSGMVSLNNSPRFLAFISDISTLFLYTPCEFSISSEKFLYSMISRMHITESKQLSLCLVNNFTMTLDGESDILESILESYNRYLALESNPNEKALAHYVAICEESDRQLRAFEKQVKCYKQIMTEQVCSMESKTPQQTFYICELENLNSVSYVEVPNLSEYAWKYLNEERPKLISDLINLVNCV</sequence>
<name>A0A1R2CU12_9CILI</name>
<keyword evidence="1" id="KW-0175">Coiled coil</keyword>
<evidence type="ECO:0000313" key="4">
    <source>
        <dbReference type="Proteomes" id="UP000187209"/>
    </source>
</evidence>